<feature type="transmembrane region" description="Helical" evidence="2">
    <location>
        <begin position="65"/>
        <end position="86"/>
    </location>
</feature>
<evidence type="ECO:0000313" key="4">
    <source>
        <dbReference type="Proteomes" id="UP000639772"/>
    </source>
</evidence>
<dbReference type="AlphaFoldDB" id="A0A835UBX2"/>
<comment type="caution">
    <text evidence="3">The sequence shown here is derived from an EMBL/GenBank/DDBJ whole genome shotgun (WGS) entry which is preliminary data.</text>
</comment>
<accession>A0A835UBX2</accession>
<keyword evidence="2" id="KW-0812">Transmembrane</keyword>
<gene>
    <name evidence="3" type="ORF">HPP92_025020</name>
</gene>
<keyword evidence="2" id="KW-0472">Membrane</keyword>
<dbReference type="OrthoDB" id="4096362at2759"/>
<proteinExistence type="predicted"/>
<keyword evidence="2" id="KW-1133">Transmembrane helix</keyword>
<name>A0A835UBX2_VANPL</name>
<reference evidence="3 4" key="1">
    <citation type="journal article" date="2020" name="Nat. Food">
        <title>A phased Vanilla planifolia genome enables genetic improvement of flavour and production.</title>
        <authorList>
            <person name="Hasing T."/>
            <person name="Tang H."/>
            <person name="Brym M."/>
            <person name="Khazi F."/>
            <person name="Huang T."/>
            <person name="Chambers A.H."/>
        </authorList>
    </citation>
    <scope>NUCLEOTIDE SEQUENCE [LARGE SCALE GENOMIC DNA]</scope>
    <source>
        <tissue evidence="3">Leaf</tissue>
    </source>
</reference>
<protein>
    <submittedName>
        <fullName evidence="3">Uncharacterized protein</fullName>
    </submittedName>
</protein>
<feature type="region of interest" description="Disordered" evidence="1">
    <location>
        <begin position="230"/>
        <end position="251"/>
    </location>
</feature>
<dbReference type="EMBL" id="JADCNM010000014">
    <property type="protein sequence ID" value="KAG0453716.1"/>
    <property type="molecule type" value="Genomic_DNA"/>
</dbReference>
<organism evidence="3 4">
    <name type="scientific">Vanilla planifolia</name>
    <name type="common">Vanilla</name>
    <dbReference type="NCBI Taxonomy" id="51239"/>
    <lineage>
        <taxon>Eukaryota</taxon>
        <taxon>Viridiplantae</taxon>
        <taxon>Streptophyta</taxon>
        <taxon>Embryophyta</taxon>
        <taxon>Tracheophyta</taxon>
        <taxon>Spermatophyta</taxon>
        <taxon>Magnoliopsida</taxon>
        <taxon>Liliopsida</taxon>
        <taxon>Asparagales</taxon>
        <taxon>Orchidaceae</taxon>
        <taxon>Vanilloideae</taxon>
        <taxon>Vanilleae</taxon>
        <taxon>Vanilla</taxon>
    </lineage>
</organism>
<sequence length="284" mass="32254">MFPLFPLNSSQAFYSKLSDLCLLLHLRRFVLPADLPYSSLGLDSNSVILFAAFVAPQLFNEFHGVGHLVVSVAVIFAAYVVFLLFLTSGQDPGIIHATLTLLTQKLNKIPPVCRRKSRRPYDTPSYQRRHHQQHCNQGQSTAILACFIGLKTTYENFRYRYDKKTNPYNLGCPQNVSEIFFSRIPNSKNNFRAKVKEESDAKDERGLELGVKRQTVAEEELEDIQSQIDSVRGSDRCSSHPPHCSSRDHKASWEITPDIEALAAELGMDHGYADRRKPRINDQQ</sequence>
<evidence type="ECO:0000256" key="1">
    <source>
        <dbReference type="SAM" id="MobiDB-lite"/>
    </source>
</evidence>
<dbReference type="Proteomes" id="UP000639772">
    <property type="component" value="Unassembled WGS sequence"/>
</dbReference>
<evidence type="ECO:0000256" key="2">
    <source>
        <dbReference type="SAM" id="Phobius"/>
    </source>
</evidence>
<evidence type="ECO:0000313" key="3">
    <source>
        <dbReference type="EMBL" id="KAG0453716.1"/>
    </source>
</evidence>